<organism evidence="1">
    <name type="scientific">bioreactor metagenome</name>
    <dbReference type="NCBI Taxonomy" id="1076179"/>
    <lineage>
        <taxon>unclassified sequences</taxon>
        <taxon>metagenomes</taxon>
        <taxon>ecological metagenomes</taxon>
    </lineage>
</organism>
<comment type="caution">
    <text evidence="1">The sequence shown here is derived from an EMBL/GenBank/DDBJ whole genome shotgun (WGS) entry which is preliminary data.</text>
</comment>
<proteinExistence type="predicted"/>
<name>A0A645GJ15_9ZZZZ</name>
<protein>
    <submittedName>
        <fullName evidence="1">Uncharacterized protein</fullName>
    </submittedName>
</protein>
<sequence length="72" mass="8129">MGHYDLQFQPMLIGKTFNHLVVIPHLLVAVNKIGGGGVERDHPERILRGDLRKIIACFLGPVARQEQQDKDK</sequence>
<gene>
    <name evidence="1" type="ORF">SDC9_174398</name>
</gene>
<evidence type="ECO:0000313" key="1">
    <source>
        <dbReference type="EMBL" id="MPN26971.1"/>
    </source>
</evidence>
<dbReference type="AlphaFoldDB" id="A0A645GJ15"/>
<dbReference type="EMBL" id="VSSQ01076697">
    <property type="protein sequence ID" value="MPN26971.1"/>
    <property type="molecule type" value="Genomic_DNA"/>
</dbReference>
<accession>A0A645GJ15</accession>
<reference evidence="1" key="1">
    <citation type="submission" date="2019-08" db="EMBL/GenBank/DDBJ databases">
        <authorList>
            <person name="Kucharzyk K."/>
            <person name="Murdoch R.W."/>
            <person name="Higgins S."/>
            <person name="Loffler F."/>
        </authorList>
    </citation>
    <scope>NUCLEOTIDE SEQUENCE</scope>
</reference>